<keyword evidence="3" id="KW-1185">Reference proteome</keyword>
<gene>
    <name evidence="2" type="ORF">EVAR_103211_1</name>
</gene>
<protein>
    <submittedName>
        <fullName evidence="2">Uncharacterized protein</fullName>
    </submittedName>
</protein>
<comment type="caution">
    <text evidence="2">The sequence shown here is derived from an EMBL/GenBank/DDBJ whole genome shotgun (WGS) entry which is preliminary data.</text>
</comment>
<reference evidence="2 3" key="1">
    <citation type="journal article" date="2019" name="Commun. Biol.">
        <title>The bagworm genome reveals a unique fibroin gene that provides high tensile strength.</title>
        <authorList>
            <person name="Kono N."/>
            <person name="Nakamura H."/>
            <person name="Ohtoshi R."/>
            <person name="Tomita M."/>
            <person name="Numata K."/>
            <person name="Arakawa K."/>
        </authorList>
    </citation>
    <scope>NUCLEOTIDE SEQUENCE [LARGE SCALE GENOMIC DNA]</scope>
</reference>
<dbReference type="EMBL" id="BGZK01002385">
    <property type="protein sequence ID" value="GBP93496.1"/>
    <property type="molecule type" value="Genomic_DNA"/>
</dbReference>
<dbReference type="AlphaFoldDB" id="A0A4C1ZYG0"/>
<proteinExistence type="predicted"/>
<feature type="region of interest" description="Disordered" evidence="1">
    <location>
        <begin position="75"/>
        <end position="94"/>
    </location>
</feature>
<organism evidence="2 3">
    <name type="scientific">Eumeta variegata</name>
    <name type="common">Bagworm moth</name>
    <name type="synonym">Eumeta japonica</name>
    <dbReference type="NCBI Taxonomy" id="151549"/>
    <lineage>
        <taxon>Eukaryota</taxon>
        <taxon>Metazoa</taxon>
        <taxon>Ecdysozoa</taxon>
        <taxon>Arthropoda</taxon>
        <taxon>Hexapoda</taxon>
        <taxon>Insecta</taxon>
        <taxon>Pterygota</taxon>
        <taxon>Neoptera</taxon>
        <taxon>Endopterygota</taxon>
        <taxon>Lepidoptera</taxon>
        <taxon>Glossata</taxon>
        <taxon>Ditrysia</taxon>
        <taxon>Tineoidea</taxon>
        <taxon>Psychidae</taxon>
        <taxon>Oiketicinae</taxon>
        <taxon>Eumeta</taxon>
    </lineage>
</organism>
<dbReference type="Proteomes" id="UP000299102">
    <property type="component" value="Unassembled WGS sequence"/>
</dbReference>
<sequence length="94" mass="10693">MILRDAIPHRFVTRQCERSTGDGRILRRRAACRGDARLRARPGSGRARGGRVPPVPLTDERRTTRTTAIMEMGGHCQNSDKRRTKRITEWIGPD</sequence>
<feature type="region of interest" description="Disordered" evidence="1">
    <location>
        <begin position="39"/>
        <end position="58"/>
    </location>
</feature>
<evidence type="ECO:0000313" key="3">
    <source>
        <dbReference type="Proteomes" id="UP000299102"/>
    </source>
</evidence>
<evidence type="ECO:0000256" key="1">
    <source>
        <dbReference type="SAM" id="MobiDB-lite"/>
    </source>
</evidence>
<accession>A0A4C1ZYG0</accession>
<evidence type="ECO:0000313" key="2">
    <source>
        <dbReference type="EMBL" id="GBP93496.1"/>
    </source>
</evidence>
<name>A0A4C1ZYG0_EUMVA</name>